<evidence type="ECO:0000313" key="1">
    <source>
        <dbReference type="Proteomes" id="UP000887576"/>
    </source>
</evidence>
<proteinExistence type="predicted"/>
<dbReference type="Proteomes" id="UP000887576">
    <property type="component" value="Unplaced"/>
</dbReference>
<evidence type="ECO:0000313" key="2">
    <source>
        <dbReference type="WBParaSite" id="JU765_v2.g15807.t1"/>
    </source>
</evidence>
<reference evidence="2" key="1">
    <citation type="submission" date="2022-11" db="UniProtKB">
        <authorList>
            <consortium name="WormBaseParasite"/>
        </authorList>
    </citation>
    <scope>IDENTIFICATION</scope>
</reference>
<accession>A0AC34QF84</accession>
<organism evidence="1 2">
    <name type="scientific">Panagrolaimus sp. JU765</name>
    <dbReference type="NCBI Taxonomy" id="591449"/>
    <lineage>
        <taxon>Eukaryota</taxon>
        <taxon>Metazoa</taxon>
        <taxon>Ecdysozoa</taxon>
        <taxon>Nematoda</taxon>
        <taxon>Chromadorea</taxon>
        <taxon>Rhabditida</taxon>
        <taxon>Tylenchina</taxon>
        <taxon>Panagrolaimomorpha</taxon>
        <taxon>Panagrolaimoidea</taxon>
        <taxon>Panagrolaimidae</taxon>
        <taxon>Panagrolaimus</taxon>
    </lineage>
</organism>
<name>A0AC34QF84_9BILA</name>
<sequence>MAKKAKRARSKPKRRTANEGAKIRKRTVSSNDARPFKCLRINCEKSYKTVWGRRRHDARDHTAQNAQAIAERDAGRVAARMGDSVTAHEHYDAAIAWWPTNAMLYTFKASLYFKEKQYNNCIEQCKIAIKVELEAKSNVQRIASILGRIGDAYLNLNDFEMALDWYGKSLSQCHHPDIVKKRDEIQHDLSLQIANTLFQKGDYPGAMKHYNEAIKRNPDNAVLYSNRAACYQKLMEFHKCIEDCDIALKKNPKFAEAYCLQAKTYKLLSYYAYQNTLAIDPNNREALEEVQKLSNDPSMRVILEQMSQDPKAVQEHL</sequence>
<protein>
    <submittedName>
        <fullName evidence="2">C2H2-type domain-containing protein</fullName>
    </submittedName>
</protein>
<dbReference type="WBParaSite" id="JU765_v2.g15807.t1">
    <property type="protein sequence ID" value="JU765_v2.g15807.t1"/>
    <property type="gene ID" value="JU765_v2.g15807"/>
</dbReference>